<dbReference type="EMBL" id="CP009654">
    <property type="protein sequence ID" value="APC96270.1"/>
    <property type="molecule type" value="Genomic_DNA"/>
</dbReference>
<dbReference type="KEGG" id="frc:KX01_604"/>
<evidence type="ECO:0000313" key="2">
    <source>
        <dbReference type="EMBL" id="APC96270.1"/>
    </source>
</evidence>
<evidence type="ECO:0000313" key="3">
    <source>
        <dbReference type="Proteomes" id="UP000182521"/>
    </source>
</evidence>
<protein>
    <submittedName>
        <fullName evidence="2">Uncharacterized protein</fullName>
    </submittedName>
</protein>
<sequence>MSENNIPEWQKQRENIRNNKSGYSIRPKNGFFIV</sequence>
<organism evidence="2 3">
    <name type="scientific">Francisella frigiditurris</name>
    <dbReference type="NCBI Taxonomy" id="1542390"/>
    <lineage>
        <taxon>Bacteria</taxon>
        <taxon>Pseudomonadati</taxon>
        <taxon>Pseudomonadota</taxon>
        <taxon>Gammaproteobacteria</taxon>
        <taxon>Thiotrichales</taxon>
        <taxon>Francisellaceae</taxon>
        <taxon>Francisella</taxon>
    </lineage>
</organism>
<proteinExistence type="predicted"/>
<keyword evidence="3" id="KW-1185">Reference proteome</keyword>
<reference evidence="3" key="1">
    <citation type="submission" date="2014-10" db="EMBL/GenBank/DDBJ databases">
        <authorList>
            <person name="Kuske C.R."/>
            <person name="Challacombe J.F."/>
            <person name="Daligault H.E."/>
            <person name="Davenport K.W."/>
            <person name="Johnson S.L."/>
            <person name="Siddaramappa S."/>
            <person name="Petersen J.M."/>
        </authorList>
    </citation>
    <scope>NUCLEOTIDE SEQUENCE [LARGE SCALE GENOMIC DNA]</scope>
    <source>
        <strain evidence="3">CA97-1460</strain>
    </source>
</reference>
<evidence type="ECO:0000256" key="1">
    <source>
        <dbReference type="SAM" id="MobiDB-lite"/>
    </source>
</evidence>
<accession>A0A1J0KRJ7</accession>
<dbReference type="STRING" id="1542390.KX01_604"/>
<name>A0A1J0KRJ7_9GAMM</name>
<dbReference type="Proteomes" id="UP000182521">
    <property type="component" value="Chromosome"/>
</dbReference>
<dbReference type="AlphaFoldDB" id="A0A1J0KRJ7"/>
<feature type="region of interest" description="Disordered" evidence="1">
    <location>
        <begin position="1"/>
        <end position="22"/>
    </location>
</feature>
<gene>
    <name evidence="2" type="ORF">KX01_604</name>
</gene>